<organism evidence="1 2">
    <name type="scientific">Streptomyces olindensis</name>
    <dbReference type="NCBI Taxonomy" id="358823"/>
    <lineage>
        <taxon>Bacteria</taxon>
        <taxon>Bacillati</taxon>
        <taxon>Actinomycetota</taxon>
        <taxon>Actinomycetes</taxon>
        <taxon>Kitasatosporales</taxon>
        <taxon>Streptomycetaceae</taxon>
        <taxon>Streptomyces</taxon>
    </lineage>
</organism>
<keyword evidence="2" id="KW-1185">Reference proteome</keyword>
<protein>
    <submittedName>
        <fullName evidence="1">Uncharacterized protein</fullName>
    </submittedName>
</protein>
<dbReference type="EMBL" id="JBEYBN010000041">
    <property type="protein sequence ID" value="MEU2269771.1"/>
    <property type="molecule type" value="Genomic_DNA"/>
</dbReference>
<proteinExistence type="predicted"/>
<evidence type="ECO:0000313" key="1">
    <source>
        <dbReference type="EMBL" id="MEU2269771.1"/>
    </source>
</evidence>
<comment type="caution">
    <text evidence="1">The sequence shown here is derived from an EMBL/GenBank/DDBJ whole genome shotgun (WGS) entry which is preliminary data.</text>
</comment>
<name>A0ABV2Y0I3_9ACTN</name>
<accession>A0ABV2Y0I3</accession>
<dbReference type="Proteomes" id="UP001550603">
    <property type="component" value="Unassembled WGS sequence"/>
</dbReference>
<gene>
    <name evidence="1" type="ORF">ABZ568_25885</name>
</gene>
<dbReference type="RefSeq" id="WP_359791073.1">
    <property type="nucleotide sequence ID" value="NZ_JBEYBN010000041.1"/>
</dbReference>
<evidence type="ECO:0000313" key="2">
    <source>
        <dbReference type="Proteomes" id="UP001550603"/>
    </source>
</evidence>
<reference evidence="1 2" key="1">
    <citation type="submission" date="2024-06" db="EMBL/GenBank/DDBJ databases">
        <title>The Natural Products Discovery Center: Release of the First 8490 Sequenced Strains for Exploring Actinobacteria Biosynthetic Diversity.</title>
        <authorList>
            <person name="Kalkreuter E."/>
            <person name="Kautsar S.A."/>
            <person name="Yang D."/>
            <person name="Bader C.D."/>
            <person name="Teijaro C.N."/>
            <person name="Fluegel L."/>
            <person name="Davis C.M."/>
            <person name="Simpson J.R."/>
            <person name="Lauterbach L."/>
            <person name="Steele A.D."/>
            <person name="Gui C."/>
            <person name="Meng S."/>
            <person name="Li G."/>
            <person name="Viehrig K."/>
            <person name="Ye F."/>
            <person name="Su P."/>
            <person name="Kiefer A.F."/>
            <person name="Nichols A."/>
            <person name="Cepeda A.J."/>
            <person name="Yan W."/>
            <person name="Fan B."/>
            <person name="Jiang Y."/>
            <person name="Adhikari A."/>
            <person name="Zheng C.-J."/>
            <person name="Schuster L."/>
            <person name="Cowan T.M."/>
            <person name="Smanski M.J."/>
            <person name="Chevrette M.G."/>
            <person name="De Carvalho L.P.S."/>
            <person name="Shen B."/>
        </authorList>
    </citation>
    <scope>NUCLEOTIDE SEQUENCE [LARGE SCALE GENOMIC DNA]</scope>
    <source>
        <strain evidence="1 2">NPDC019583</strain>
    </source>
</reference>
<sequence length="260" mass="29290">MDQARELLVKDCMEAEGFRYWPGPVAGIEDRQGSGYVLDDVGWARKHGYGTRLQKKVEAALQSDPDHAYANALPEAERVRYSKTLDGNPVDGMLTAELPTGGSIQTPRHSCQTEAKEELYGDFPAWFRAEKAVTNLAGLYVPDLKKDERFTTALKAWSACMRERGHDYPDPARIREQLPHLTKGLSDTEAHAAEVNLAVDEAECATKETSLVRTARALEREYRGRLREYRDDIANHQHMQLRALERAKNLYTKATCAPDN</sequence>